<organism evidence="1 2">
    <name type="scientific">Dongia sedimenti</name>
    <dbReference type="NCBI Taxonomy" id="3064282"/>
    <lineage>
        <taxon>Bacteria</taxon>
        <taxon>Pseudomonadati</taxon>
        <taxon>Pseudomonadota</taxon>
        <taxon>Alphaproteobacteria</taxon>
        <taxon>Rhodospirillales</taxon>
        <taxon>Dongiaceae</taxon>
        <taxon>Dongia</taxon>
    </lineage>
</organism>
<proteinExistence type="predicted"/>
<name>A0ABU0YNS8_9PROT</name>
<dbReference type="Proteomes" id="UP001230156">
    <property type="component" value="Unassembled WGS sequence"/>
</dbReference>
<gene>
    <name evidence="1" type="ORF">Q8A70_13280</name>
</gene>
<evidence type="ECO:0000313" key="1">
    <source>
        <dbReference type="EMBL" id="MDQ7248651.1"/>
    </source>
</evidence>
<dbReference type="RefSeq" id="WP_379956134.1">
    <property type="nucleotide sequence ID" value="NZ_JAUYVI010000004.1"/>
</dbReference>
<evidence type="ECO:0000313" key="2">
    <source>
        <dbReference type="Proteomes" id="UP001230156"/>
    </source>
</evidence>
<protein>
    <recommendedName>
        <fullName evidence="3">KTSC domain-containing protein</fullName>
    </recommendedName>
</protein>
<keyword evidence="2" id="KW-1185">Reference proteome</keyword>
<accession>A0ABU0YNS8</accession>
<evidence type="ECO:0008006" key="3">
    <source>
        <dbReference type="Google" id="ProtNLM"/>
    </source>
</evidence>
<comment type="caution">
    <text evidence="1">The sequence shown here is derived from an EMBL/GenBank/DDBJ whole genome shotgun (WGS) entry which is preliminary data.</text>
</comment>
<dbReference type="EMBL" id="JAUYVI010000004">
    <property type="protein sequence ID" value="MDQ7248651.1"/>
    <property type="molecule type" value="Genomic_DNA"/>
</dbReference>
<reference evidence="2" key="1">
    <citation type="submission" date="2023-08" db="EMBL/GenBank/DDBJ databases">
        <title>Rhodospirillaceae gen. nov., a novel taxon isolated from the Yangtze River Yuezi River estuary sludge.</title>
        <authorList>
            <person name="Ruan L."/>
        </authorList>
    </citation>
    <scope>NUCLEOTIDE SEQUENCE [LARGE SCALE GENOMIC DNA]</scope>
    <source>
        <strain evidence="2">R-7</strain>
    </source>
</reference>
<sequence>MRFYENQTGASGVEAFEIGDRSITVRFAEGGTYLYDQSKPGRLHVAQMISLARAGAGLATYINQQVRGNYARKLD</sequence>